<evidence type="ECO:0000256" key="1">
    <source>
        <dbReference type="SAM" id="SignalP"/>
    </source>
</evidence>
<proteinExistence type="predicted"/>
<keyword evidence="1" id="KW-0732">Signal</keyword>
<dbReference type="PANTHER" id="PTHR48098:SF6">
    <property type="entry name" value="FERRI-BACILLIBACTIN ESTERASE BESA"/>
    <property type="match status" value="1"/>
</dbReference>
<dbReference type="GO" id="GO:0016787">
    <property type="term" value="F:hydrolase activity"/>
    <property type="evidence" value="ECO:0007669"/>
    <property type="project" value="UniProtKB-KW"/>
</dbReference>
<dbReference type="Proteomes" id="UP000184020">
    <property type="component" value="Unassembled WGS sequence"/>
</dbReference>
<dbReference type="SUPFAM" id="SSF53474">
    <property type="entry name" value="alpha/beta-Hydrolases"/>
    <property type="match status" value="1"/>
</dbReference>
<dbReference type="STRING" id="229205.SAMN05444372_1153"/>
<name>A0A1M5Q729_9FLAO</name>
<dbReference type="AlphaFoldDB" id="A0A1M5Q729"/>
<organism evidence="2 3">
    <name type="scientific">Flavobacterium micromati</name>
    <dbReference type="NCBI Taxonomy" id="229205"/>
    <lineage>
        <taxon>Bacteria</taxon>
        <taxon>Pseudomonadati</taxon>
        <taxon>Bacteroidota</taxon>
        <taxon>Flavobacteriia</taxon>
        <taxon>Flavobacteriales</taxon>
        <taxon>Flavobacteriaceae</taxon>
        <taxon>Flavobacterium</taxon>
    </lineage>
</organism>
<feature type="chain" id="PRO_5012974337" evidence="1">
    <location>
        <begin position="21"/>
        <end position="277"/>
    </location>
</feature>
<reference evidence="3" key="1">
    <citation type="submission" date="2016-11" db="EMBL/GenBank/DDBJ databases">
        <authorList>
            <person name="Varghese N."/>
            <person name="Submissions S."/>
        </authorList>
    </citation>
    <scope>NUCLEOTIDE SEQUENCE [LARGE SCALE GENOMIC DNA]</scope>
    <source>
        <strain evidence="3">DSM 17659</strain>
    </source>
</reference>
<dbReference type="EMBL" id="FQWF01000015">
    <property type="protein sequence ID" value="SHH09974.1"/>
    <property type="molecule type" value="Genomic_DNA"/>
</dbReference>
<dbReference type="InterPro" id="IPR000801">
    <property type="entry name" value="Esterase-like"/>
</dbReference>
<gene>
    <name evidence="2" type="ORF">SAMN05444372_1153</name>
</gene>
<dbReference type="InterPro" id="IPR050583">
    <property type="entry name" value="Mycobacterial_A85_antigen"/>
</dbReference>
<dbReference type="PANTHER" id="PTHR48098">
    <property type="entry name" value="ENTEROCHELIN ESTERASE-RELATED"/>
    <property type="match status" value="1"/>
</dbReference>
<sequence length="277" mass="31550">MIQQRLLLLLVLFTSLEHSAQNFILNTDLAKNSSASQNVTTFMIDAPQLKSNKKIWVYLPKNYTSSDKNYNVIYMQDAQNLFDISTSYAGEWNVDEKLDSLSAPIIVIGIEHGNEKRLEELTPFTNEKYGGGKADAYLDFIVKTLKPHIDKTYRTNKKKKNTTIMGSSLGGLTSFYAVLKYPEIFGKAAVFSPSFWINKEIYAITEKSSKIKTKIYFLCGDNESEDMVGDLNKMELLLNRNRCSCLNLNKKKIIKGGQHNEKLWRDGLVDAIIWLGY</sequence>
<dbReference type="InterPro" id="IPR029058">
    <property type="entry name" value="AB_hydrolase_fold"/>
</dbReference>
<protein>
    <submittedName>
        <fullName evidence="2">Predicted hydrolase of the alpha/beta superfamily</fullName>
    </submittedName>
</protein>
<evidence type="ECO:0000313" key="3">
    <source>
        <dbReference type="Proteomes" id="UP000184020"/>
    </source>
</evidence>
<dbReference type="Pfam" id="PF00756">
    <property type="entry name" value="Esterase"/>
    <property type="match status" value="1"/>
</dbReference>
<keyword evidence="3" id="KW-1185">Reference proteome</keyword>
<keyword evidence="2" id="KW-0378">Hydrolase</keyword>
<evidence type="ECO:0000313" key="2">
    <source>
        <dbReference type="EMBL" id="SHH09974.1"/>
    </source>
</evidence>
<accession>A0A1M5Q729</accession>
<dbReference type="Gene3D" id="3.40.50.1820">
    <property type="entry name" value="alpha/beta hydrolase"/>
    <property type="match status" value="1"/>
</dbReference>
<dbReference type="RefSeq" id="WP_084118356.1">
    <property type="nucleotide sequence ID" value="NZ_FQWF01000015.1"/>
</dbReference>
<feature type="signal peptide" evidence="1">
    <location>
        <begin position="1"/>
        <end position="20"/>
    </location>
</feature>
<dbReference type="OrthoDB" id="9784036at2"/>